<reference evidence="1 2" key="1">
    <citation type="submission" date="2020-06" db="EMBL/GenBank/DDBJ databases">
        <title>Genomic analysis of Salicibibacter sp. NKC5-3.</title>
        <authorList>
            <person name="Oh Y.J."/>
        </authorList>
    </citation>
    <scope>NUCLEOTIDE SEQUENCE [LARGE SCALE GENOMIC DNA]</scope>
    <source>
        <strain evidence="1 2">NKC5-3</strain>
    </source>
</reference>
<dbReference type="KEGG" id="scia:HUG15_06890"/>
<dbReference type="EMBL" id="CP054705">
    <property type="protein sequence ID" value="QQK75341.1"/>
    <property type="molecule type" value="Genomic_DNA"/>
</dbReference>
<dbReference type="AlphaFoldDB" id="A0A7T6Z2V4"/>
<name>A0A7T6Z2V4_9BACI</name>
<protein>
    <submittedName>
        <fullName evidence="1">Uncharacterized protein</fullName>
    </submittedName>
</protein>
<evidence type="ECO:0000313" key="1">
    <source>
        <dbReference type="EMBL" id="QQK75341.1"/>
    </source>
</evidence>
<accession>A0A7T6Z2V4</accession>
<dbReference type="Proteomes" id="UP000595823">
    <property type="component" value="Chromosome"/>
</dbReference>
<proteinExistence type="predicted"/>
<dbReference type="RefSeq" id="WP_200127994.1">
    <property type="nucleotide sequence ID" value="NZ_CP054705.1"/>
</dbReference>
<sequence>MTSYKSERCHESNMTVGELANIIDRKHQGVYAESQDTETERQETDRLMNEIIQKQKNSYSTR</sequence>
<evidence type="ECO:0000313" key="2">
    <source>
        <dbReference type="Proteomes" id="UP000595823"/>
    </source>
</evidence>
<organism evidence="1 2">
    <name type="scientific">Salicibibacter cibarius</name>
    <dbReference type="NCBI Taxonomy" id="2743000"/>
    <lineage>
        <taxon>Bacteria</taxon>
        <taxon>Bacillati</taxon>
        <taxon>Bacillota</taxon>
        <taxon>Bacilli</taxon>
        <taxon>Bacillales</taxon>
        <taxon>Bacillaceae</taxon>
        <taxon>Salicibibacter</taxon>
    </lineage>
</organism>
<gene>
    <name evidence="1" type="ORF">HUG15_06890</name>
</gene>
<keyword evidence="2" id="KW-1185">Reference proteome</keyword>